<reference evidence="1 2" key="1">
    <citation type="submission" date="2007-10" db="EMBL/GenBank/DDBJ databases">
        <title>Complete sequence of Caldivirga maquilingensis IC-167.</title>
        <authorList>
            <consortium name="US DOE Joint Genome Institute"/>
            <person name="Copeland A."/>
            <person name="Lucas S."/>
            <person name="Lapidus A."/>
            <person name="Barry K."/>
            <person name="Glavina del Rio T."/>
            <person name="Dalin E."/>
            <person name="Tice H."/>
            <person name="Pitluck S."/>
            <person name="Saunders E."/>
            <person name="Brettin T."/>
            <person name="Bruce D."/>
            <person name="Detter J.C."/>
            <person name="Han C."/>
            <person name="Schmutz J."/>
            <person name="Larimer F."/>
            <person name="Land M."/>
            <person name="Hauser L."/>
            <person name="Kyrpides N."/>
            <person name="Ivanova N."/>
            <person name="Biddle J.F."/>
            <person name="Zhang Z."/>
            <person name="Fitz-Gibbon S.T."/>
            <person name="Lowe T.M."/>
            <person name="Saltikov C."/>
            <person name="House C.H."/>
            <person name="Richardson P."/>
        </authorList>
    </citation>
    <scope>NUCLEOTIDE SEQUENCE [LARGE SCALE GENOMIC DNA]</scope>
    <source>
        <strain evidence="2">ATCC 700844 / DSM 13496 / JCM 10307 / IC-167</strain>
    </source>
</reference>
<dbReference type="STRING" id="397948.Cmaq_1961"/>
<organism evidence="1 2">
    <name type="scientific">Caldivirga maquilingensis (strain ATCC 700844 / DSM 13496 / JCM 10307 / IC-167)</name>
    <dbReference type="NCBI Taxonomy" id="397948"/>
    <lineage>
        <taxon>Archaea</taxon>
        <taxon>Thermoproteota</taxon>
        <taxon>Thermoprotei</taxon>
        <taxon>Thermoproteales</taxon>
        <taxon>Thermoproteaceae</taxon>
        <taxon>Caldivirga</taxon>
    </lineage>
</organism>
<evidence type="ECO:0000313" key="2">
    <source>
        <dbReference type="Proteomes" id="UP000001137"/>
    </source>
</evidence>
<dbReference type="Pfam" id="PF03692">
    <property type="entry name" value="CxxCxxCC"/>
    <property type="match status" value="1"/>
</dbReference>
<sequence>MSFVFKCMPNCGLCCRLSPVTVLPHEVYLIQDEAEELGVEVKFRTGYTVVDLNNKVILALSYLMLLDDDNKCPFLSNNKCLVHNKYKPLTCRAYPYLPRIIRYSIDRLNKVIDFEVKYAASTVCPVVKQGLSNGILIKLSTDLNLAGQVFVNEFPAALEMVEARKIYSNYLSYLWRIGEVDLREDDGTYNYPIVNSFWFIRRYYPNLTVNDIVNMSKMGKRSSINIGA</sequence>
<dbReference type="Proteomes" id="UP000001137">
    <property type="component" value="Chromosome"/>
</dbReference>
<dbReference type="KEGG" id="cma:Cmaq_1961"/>
<name>A8MBP4_CALMQ</name>
<protein>
    <recommendedName>
        <fullName evidence="3">YkgJ family cysteine cluster protein</fullName>
    </recommendedName>
</protein>
<evidence type="ECO:0008006" key="3">
    <source>
        <dbReference type="Google" id="ProtNLM"/>
    </source>
</evidence>
<keyword evidence="2" id="KW-1185">Reference proteome</keyword>
<dbReference type="AlphaFoldDB" id="A8MBP4"/>
<dbReference type="RefSeq" id="WP_012186996.1">
    <property type="nucleotide sequence ID" value="NC_009954.1"/>
</dbReference>
<accession>A8MBP4</accession>
<dbReference type="InterPro" id="IPR005358">
    <property type="entry name" value="Puta_zinc/iron-chelating_dom"/>
</dbReference>
<dbReference type="HOGENOM" id="CLU_1259151_0_0_2"/>
<proteinExistence type="predicted"/>
<dbReference type="EMBL" id="CP000852">
    <property type="protein sequence ID" value="ABW02777.1"/>
    <property type="molecule type" value="Genomic_DNA"/>
</dbReference>
<gene>
    <name evidence="1" type="ordered locus">Cmaq_1961</name>
</gene>
<dbReference type="PANTHER" id="PTHR35866">
    <property type="entry name" value="PUTATIVE-RELATED"/>
    <property type="match status" value="1"/>
</dbReference>
<dbReference type="eggNOG" id="arCOG02585">
    <property type="taxonomic scope" value="Archaea"/>
</dbReference>
<dbReference type="GeneID" id="5708458"/>
<dbReference type="PANTHER" id="PTHR35866:SF1">
    <property type="entry name" value="YKGJ FAMILY CYSTEINE CLUSTER PROTEIN"/>
    <property type="match status" value="1"/>
</dbReference>
<evidence type="ECO:0000313" key="1">
    <source>
        <dbReference type="EMBL" id="ABW02777.1"/>
    </source>
</evidence>